<dbReference type="SUPFAM" id="SSF53098">
    <property type="entry name" value="Ribonuclease H-like"/>
    <property type="match status" value="1"/>
</dbReference>
<name>A0A9N8V687_9GLOM</name>
<dbReference type="PANTHER" id="PTHR46481:SF7">
    <property type="entry name" value="ZINC FINGER BED DOMAIN-CONTAINING PROTEIN RICESLEEPER 2-LIKE"/>
    <property type="match status" value="1"/>
</dbReference>
<feature type="compositionally biased region" description="Low complexity" evidence="2">
    <location>
        <begin position="16"/>
        <end position="29"/>
    </location>
</feature>
<keyword evidence="1" id="KW-0238">DNA-binding</keyword>
<evidence type="ECO:0000313" key="5">
    <source>
        <dbReference type="Proteomes" id="UP000789342"/>
    </source>
</evidence>
<dbReference type="InterPro" id="IPR025525">
    <property type="entry name" value="hAT-like_transposase_RNase-H"/>
</dbReference>
<keyword evidence="5" id="KW-1185">Reference proteome</keyword>
<sequence length="522" mass="59244">MELDNFSQETTLSQDSATISSTSSTYSASTKKKPKSKTSKVSPYFIQSTTNNNRVMCILCDHNQRKTYSKTTSTGILCKHLNSQHPGWNTNNELSNQYITISMQELTLTQKTQFNMLITEWIVSDTLPFSVITSKLLSTVFQYLNGTISLPSRETIKSNVHNAFDRMQKDVQILLEQISSKISITLDIWTSQANISFLCVTAHWIDDNWKLNKILLDISVLSHPHTGKDINICLRKVFTTFNIMTKIFGITFDNGSNIISAIQLLDEYLSGQSIDIQPFQCLAHILNLIITTGLSPIKNSIEKVCNFVRTIGSSALLTQDFQELGQTIGKNEPVRKIPQDISIRWNSTYLMLSVYITMPTTIAAIIRQHSNLSKYQLTVQENANLQVITQFLRPFYETTNTLSGSKYAILSLSILLINDIMEIILTQINDPTTPTFLKNTAIQMSKKAQKYMNQIYSEISFIASVLDPRIKLELISNDINTTENQKLFNDILEIKYSTTSYQTNMNMQTQTNLIYVEQVAQK</sequence>
<comment type="caution">
    <text evidence="4">The sequence shown here is derived from an EMBL/GenBank/DDBJ whole genome shotgun (WGS) entry which is preliminary data.</text>
</comment>
<dbReference type="OrthoDB" id="4987009at2759"/>
<dbReference type="PANTHER" id="PTHR46481">
    <property type="entry name" value="ZINC FINGER BED DOMAIN-CONTAINING PROTEIN 4"/>
    <property type="match status" value="1"/>
</dbReference>
<organism evidence="4 5">
    <name type="scientific">Acaulospora morrowiae</name>
    <dbReference type="NCBI Taxonomy" id="94023"/>
    <lineage>
        <taxon>Eukaryota</taxon>
        <taxon>Fungi</taxon>
        <taxon>Fungi incertae sedis</taxon>
        <taxon>Mucoromycota</taxon>
        <taxon>Glomeromycotina</taxon>
        <taxon>Glomeromycetes</taxon>
        <taxon>Diversisporales</taxon>
        <taxon>Acaulosporaceae</taxon>
        <taxon>Acaulospora</taxon>
    </lineage>
</organism>
<reference evidence="4" key="1">
    <citation type="submission" date="2021-06" db="EMBL/GenBank/DDBJ databases">
        <authorList>
            <person name="Kallberg Y."/>
            <person name="Tangrot J."/>
            <person name="Rosling A."/>
        </authorList>
    </citation>
    <scope>NUCLEOTIDE SEQUENCE</scope>
    <source>
        <strain evidence="4">CL551</strain>
    </source>
</reference>
<dbReference type="AlphaFoldDB" id="A0A9N8V687"/>
<evidence type="ECO:0000313" key="4">
    <source>
        <dbReference type="EMBL" id="CAG8441427.1"/>
    </source>
</evidence>
<dbReference type="Pfam" id="PF14372">
    <property type="entry name" value="hAT-like_RNase-H"/>
    <property type="match status" value="1"/>
</dbReference>
<dbReference type="Proteomes" id="UP000789342">
    <property type="component" value="Unassembled WGS sequence"/>
</dbReference>
<evidence type="ECO:0000259" key="3">
    <source>
        <dbReference type="Pfam" id="PF14372"/>
    </source>
</evidence>
<dbReference type="GO" id="GO:0003677">
    <property type="term" value="F:DNA binding"/>
    <property type="evidence" value="ECO:0007669"/>
    <property type="project" value="UniProtKB-KW"/>
</dbReference>
<feature type="compositionally biased region" description="Polar residues" evidence="2">
    <location>
        <begin position="1"/>
        <end position="15"/>
    </location>
</feature>
<evidence type="ECO:0000256" key="2">
    <source>
        <dbReference type="SAM" id="MobiDB-lite"/>
    </source>
</evidence>
<dbReference type="InterPro" id="IPR012337">
    <property type="entry name" value="RNaseH-like_sf"/>
</dbReference>
<feature type="region of interest" description="Disordered" evidence="2">
    <location>
        <begin position="1"/>
        <end position="37"/>
    </location>
</feature>
<evidence type="ECO:0000256" key="1">
    <source>
        <dbReference type="ARBA" id="ARBA00023125"/>
    </source>
</evidence>
<protein>
    <submittedName>
        <fullName evidence="4">4277_t:CDS:1</fullName>
    </submittedName>
</protein>
<dbReference type="SUPFAM" id="SSF140996">
    <property type="entry name" value="Hermes dimerisation domain"/>
    <property type="match status" value="1"/>
</dbReference>
<accession>A0A9N8V687</accession>
<feature type="domain" description="hAT-like transposase RNase-H fold" evidence="3">
    <location>
        <begin position="432"/>
        <end position="486"/>
    </location>
</feature>
<proteinExistence type="predicted"/>
<dbReference type="InterPro" id="IPR052035">
    <property type="entry name" value="ZnF_BED_domain_contain"/>
</dbReference>
<dbReference type="EMBL" id="CAJVPV010000079">
    <property type="protein sequence ID" value="CAG8441427.1"/>
    <property type="molecule type" value="Genomic_DNA"/>
</dbReference>
<gene>
    <name evidence="4" type="ORF">AMORRO_LOCUS313</name>
</gene>